<dbReference type="RefSeq" id="WP_093359937.1">
    <property type="nucleotide sequence ID" value="NZ_FOLG01000002.1"/>
</dbReference>
<sequence>MTLFVLFVATSVIFLALDAAMLSTIMHPLFQRHLGESLLDGLRLVPAALFYLLYMGGVLHFASLPALRSDAPTEALINGVLLGLFAYGTYELTSYAVMRDWHWSMAAVDMTWGAVLTGVSAWGGVMVARALS</sequence>
<accession>A0A1I1GKL3</accession>
<dbReference type="EMBL" id="FOLG01000002">
    <property type="protein sequence ID" value="SFC11996.1"/>
    <property type="molecule type" value="Genomic_DNA"/>
</dbReference>
<protein>
    <submittedName>
        <fullName evidence="2">Uncharacterized membrane protein</fullName>
    </submittedName>
</protein>
<organism evidence="2 3">
    <name type="scientific">Tropicimonas isoalkanivorans</name>
    <dbReference type="NCBI Taxonomy" id="441112"/>
    <lineage>
        <taxon>Bacteria</taxon>
        <taxon>Pseudomonadati</taxon>
        <taxon>Pseudomonadota</taxon>
        <taxon>Alphaproteobacteria</taxon>
        <taxon>Rhodobacterales</taxon>
        <taxon>Roseobacteraceae</taxon>
        <taxon>Tropicimonas</taxon>
    </lineage>
</organism>
<dbReference type="STRING" id="441112.SAMN04488094_102615"/>
<keyword evidence="1" id="KW-1133">Transmembrane helix</keyword>
<gene>
    <name evidence="2" type="ORF">SAMN04488094_102615</name>
</gene>
<keyword evidence="1" id="KW-0472">Membrane</keyword>
<feature type="transmembrane region" description="Helical" evidence="1">
    <location>
        <begin position="76"/>
        <end position="98"/>
    </location>
</feature>
<evidence type="ECO:0000313" key="3">
    <source>
        <dbReference type="Proteomes" id="UP000198728"/>
    </source>
</evidence>
<dbReference type="OrthoDB" id="166547at2"/>
<dbReference type="Proteomes" id="UP000198728">
    <property type="component" value="Unassembled WGS sequence"/>
</dbReference>
<evidence type="ECO:0000313" key="2">
    <source>
        <dbReference type="EMBL" id="SFC11996.1"/>
    </source>
</evidence>
<keyword evidence="3" id="KW-1185">Reference proteome</keyword>
<reference evidence="2 3" key="1">
    <citation type="submission" date="2016-10" db="EMBL/GenBank/DDBJ databases">
        <authorList>
            <person name="de Groot N.N."/>
        </authorList>
    </citation>
    <scope>NUCLEOTIDE SEQUENCE [LARGE SCALE GENOMIC DNA]</scope>
    <source>
        <strain evidence="2 3">DSM 19548</strain>
    </source>
</reference>
<name>A0A1I1GKL3_9RHOB</name>
<dbReference type="AlphaFoldDB" id="A0A1I1GKL3"/>
<dbReference type="Pfam" id="PF09945">
    <property type="entry name" value="DUF2177"/>
    <property type="match status" value="1"/>
</dbReference>
<keyword evidence="1" id="KW-0812">Transmembrane</keyword>
<proteinExistence type="predicted"/>
<evidence type="ECO:0000256" key="1">
    <source>
        <dbReference type="SAM" id="Phobius"/>
    </source>
</evidence>
<dbReference type="InterPro" id="IPR018687">
    <property type="entry name" value="DUF2177_membr"/>
</dbReference>
<feature type="transmembrane region" description="Helical" evidence="1">
    <location>
        <begin position="43"/>
        <end position="64"/>
    </location>
</feature>
<feature type="transmembrane region" description="Helical" evidence="1">
    <location>
        <begin position="110"/>
        <end position="131"/>
    </location>
</feature>